<feature type="signal peptide" evidence="1">
    <location>
        <begin position="1"/>
        <end position="16"/>
    </location>
</feature>
<keyword evidence="1" id="KW-0732">Signal</keyword>
<proteinExistence type="predicted"/>
<dbReference type="PANTHER" id="PTHR33361">
    <property type="entry name" value="GLR0591 PROTEIN"/>
    <property type="match status" value="1"/>
</dbReference>
<keyword evidence="3" id="KW-1185">Reference proteome</keyword>
<dbReference type="Proteomes" id="UP001302316">
    <property type="component" value="Unassembled WGS sequence"/>
</dbReference>
<reference evidence="2 3" key="1">
    <citation type="submission" date="2023-12" db="EMBL/GenBank/DDBJ databases">
        <title>Whole-genome sequencing of halo(alkali)philic microorganisms from hypersaline lakes.</title>
        <authorList>
            <person name="Sorokin D.Y."/>
            <person name="Merkel A.Y."/>
            <person name="Messina E."/>
            <person name="Yakimov M."/>
        </authorList>
    </citation>
    <scope>NUCLEOTIDE SEQUENCE [LARGE SCALE GENOMIC DNA]</scope>
    <source>
        <strain evidence="2 3">AB-CW1</strain>
    </source>
</reference>
<dbReference type="AlphaFoldDB" id="A0AAP6JHL5"/>
<comment type="caution">
    <text evidence="2">The sequence shown here is derived from an EMBL/GenBank/DDBJ whole genome shotgun (WGS) entry which is preliminary data.</text>
</comment>
<feature type="chain" id="PRO_5042816586" evidence="1">
    <location>
        <begin position="17"/>
        <end position="603"/>
    </location>
</feature>
<sequence length="603" mass="69485">MRVVWTLLFAAGLAIAAACDAPEEGVQESERDTANEGANASEAAVAALHELFDEEWERGLRENPTMASAQGDRRYNAEWPDLSDEARAASQAADREVLARLDEIDRSLLPEEEQLNYDLFRYQYETRVDGHHYDHHLITLNQRGGIQSADDMVNRIPMSRQSDFEDWIDRMQTFDGYMDQTIALLAEGIESGWTLPRVIAERIPPQIESQLVDSAEESGFFTPFENMPDRIPEEEQARLREQAIAAINEVVIPAYHRFHDFFTEEYVPGARETLGARYFPDGEDYYAWRAQHFTTTELTPEEIHEIGLSEVERIRGEMYEIIEALEFEGDFDDFLHYLRTDEKFYYEDPDELLKHYRAESKRIDGLIPPFFNTMPRMPYGVTPIPDSIAPDTTTAYYARPAADGSRAGFYYVNLYRPDTRPIWEIPALSVHEAVPGHHFQIALAQEIEGLPAFRRYGGPTAFVEGWALYTEWLAHEMGVYETLYDEFGQLTYEMWRAVRLVVDTGLHVMDWTRDEAIDFFMSNAARAEHDIINEIDRYIAWPGQALAYKIGELRIRELRQRAEEALGEDFDIALFHDTVLLNGAIPLDVLEQVVDDWIEEQTS</sequence>
<dbReference type="PANTHER" id="PTHR33361:SF2">
    <property type="entry name" value="DUF885 DOMAIN-CONTAINING PROTEIN"/>
    <property type="match status" value="1"/>
</dbReference>
<evidence type="ECO:0000256" key="1">
    <source>
        <dbReference type="SAM" id="SignalP"/>
    </source>
</evidence>
<protein>
    <submittedName>
        <fullName evidence="2">DUF885 domain-containing protein</fullName>
    </submittedName>
</protein>
<evidence type="ECO:0000313" key="3">
    <source>
        <dbReference type="Proteomes" id="UP001302316"/>
    </source>
</evidence>
<accession>A0AAP6JHL5</accession>
<dbReference type="Pfam" id="PF05960">
    <property type="entry name" value="DUF885"/>
    <property type="match status" value="1"/>
</dbReference>
<dbReference type="InterPro" id="IPR010281">
    <property type="entry name" value="DUF885"/>
</dbReference>
<dbReference type="EMBL" id="JAYGII010000030">
    <property type="protein sequence ID" value="MEA5446389.1"/>
    <property type="molecule type" value="Genomic_DNA"/>
</dbReference>
<dbReference type="RefSeq" id="WP_346052594.1">
    <property type="nucleotide sequence ID" value="NZ_JAYGII010000030.1"/>
</dbReference>
<gene>
    <name evidence="2" type="ORF">VCB98_11215</name>
</gene>
<organism evidence="2 3">
    <name type="scientific">Natronospira elongata</name>
    <dbReference type="NCBI Taxonomy" id="3110268"/>
    <lineage>
        <taxon>Bacteria</taxon>
        <taxon>Pseudomonadati</taxon>
        <taxon>Pseudomonadota</taxon>
        <taxon>Gammaproteobacteria</taxon>
        <taxon>Natronospirales</taxon>
        <taxon>Natronospiraceae</taxon>
        <taxon>Natronospira</taxon>
    </lineage>
</organism>
<name>A0AAP6JHL5_9GAMM</name>
<dbReference type="PROSITE" id="PS51257">
    <property type="entry name" value="PROKAR_LIPOPROTEIN"/>
    <property type="match status" value="1"/>
</dbReference>
<evidence type="ECO:0000313" key="2">
    <source>
        <dbReference type="EMBL" id="MEA5446389.1"/>
    </source>
</evidence>